<name>A0ABT1AYB2_9FLAO</name>
<evidence type="ECO:0000313" key="3">
    <source>
        <dbReference type="Proteomes" id="UP001206312"/>
    </source>
</evidence>
<keyword evidence="3" id="KW-1185">Reference proteome</keyword>
<comment type="caution">
    <text evidence="2">The sequence shown here is derived from an EMBL/GenBank/DDBJ whole genome shotgun (WGS) entry which is preliminary data.</text>
</comment>
<dbReference type="EMBL" id="JAMXIB010000006">
    <property type="protein sequence ID" value="MCO5724986.1"/>
    <property type="molecule type" value="Genomic_DNA"/>
</dbReference>
<evidence type="ECO:0000256" key="1">
    <source>
        <dbReference type="SAM" id="SignalP"/>
    </source>
</evidence>
<dbReference type="Proteomes" id="UP001206312">
    <property type="component" value="Unassembled WGS sequence"/>
</dbReference>
<dbReference type="RefSeq" id="WP_252741363.1">
    <property type="nucleotide sequence ID" value="NZ_JAMXIB010000006.1"/>
</dbReference>
<accession>A0ABT1AYB2</accession>
<organism evidence="2 3">
    <name type="scientific">Robiginitalea marina</name>
    <dbReference type="NCBI Taxonomy" id="2954105"/>
    <lineage>
        <taxon>Bacteria</taxon>
        <taxon>Pseudomonadati</taxon>
        <taxon>Bacteroidota</taxon>
        <taxon>Flavobacteriia</taxon>
        <taxon>Flavobacteriales</taxon>
        <taxon>Flavobacteriaceae</taxon>
        <taxon>Robiginitalea</taxon>
    </lineage>
</organism>
<feature type="chain" id="PRO_5045562396" evidence="1">
    <location>
        <begin position="24"/>
        <end position="102"/>
    </location>
</feature>
<keyword evidence="1" id="KW-0732">Signal</keyword>
<protein>
    <submittedName>
        <fullName evidence="2">Uncharacterized protein</fullName>
    </submittedName>
</protein>
<sequence length="102" mass="11147">MKKQFLLMVIGVISLGFMSFTNADIRENSTFENNNFEIVILEEEVSEIYDCGVGCTATATNSETGESYSFYSYVIASNCATAQSIACGQAYAQALNFVANHK</sequence>
<gene>
    <name evidence="2" type="ORF">NG653_08985</name>
</gene>
<feature type="signal peptide" evidence="1">
    <location>
        <begin position="1"/>
        <end position="23"/>
    </location>
</feature>
<proteinExistence type="predicted"/>
<reference evidence="2 3" key="1">
    <citation type="submission" date="2022-06" db="EMBL/GenBank/DDBJ databases">
        <authorList>
            <person name="Xuan X."/>
        </authorList>
    </citation>
    <scope>NUCLEOTIDE SEQUENCE [LARGE SCALE GENOMIC DNA]</scope>
    <source>
        <strain evidence="2 3">2V75</strain>
    </source>
</reference>
<evidence type="ECO:0000313" key="2">
    <source>
        <dbReference type="EMBL" id="MCO5724986.1"/>
    </source>
</evidence>